<dbReference type="GO" id="GO:0042262">
    <property type="term" value="P:DNA protection"/>
    <property type="evidence" value="ECO:0007669"/>
    <property type="project" value="TreeGrafter"/>
</dbReference>
<dbReference type="PANTHER" id="PTHR46523">
    <property type="entry name" value="DCTP PYROPHOSPHATASE 1"/>
    <property type="match status" value="1"/>
</dbReference>
<dbReference type="Gene3D" id="1.20.58.900">
    <property type="match status" value="1"/>
</dbReference>
<evidence type="ECO:0000256" key="1">
    <source>
        <dbReference type="SAM" id="MobiDB-lite"/>
    </source>
</evidence>
<dbReference type="CDD" id="cd17671">
    <property type="entry name" value="RUN"/>
    <property type="match status" value="1"/>
</dbReference>
<sequence>MLPAREVAAVVPENDAVYRRQLVEEMRMCVKGLVALCHQRQGDCLDDSTGQVDTLCLTMEKILRHGLKDKSNFFTKKDYFNFVEQLARSHEWARNAVQSVAQLSHVKTLQGRGRAWVCFALVEKKLEEYLRALTDMPDNDMPSWYESYGLLRVREEMDMLLATLAPLSLVDFDICLKDIDFDNILQQRALTEAAHGISGARSPPSVTPRTKQQYKRHTAYSFECGQEGAHHPPHHREENGEPMSPHDPDDDLEPTKHVGGGPVSPLSQQRPPSPWRPAHWTQATLPPPHASSSSSLSPPSSPSGEAPPQLPVSFSPLPTLEELRAEAVGFGERRGWGRHQQPQNLLLALVGEVGEVSECFQWKTCGEAAPGLPGFTSLEKEHLAEELSDVLIYLLLLSDKCGVDLPTAAAKKLRSNALKYPLPAEQLPFSAQPPEQSTPPTPEQRLPHHVVVVEAPRKEEAEAEECCPKEEEEEEEEEECHTTTNAPACPHTGAGVEEQAEEIEG</sequence>
<reference evidence="3 4" key="1">
    <citation type="journal article" date="2013" name="Genome Biol.">
        <title>Genome of Acanthamoeba castellanii highlights extensive lateral gene transfer and early evolution of tyrosine kinase signaling.</title>
        <authorList>
            <person name="Clarke M."/>
            <person name="Lohan A.J."/>
            <person name="Liu B."/>
            <person name="Lagkouvardos I."/>
            <person name="Roy S."/>
            <person name="Zafar N."/>
            <person name="Bertelli C."/>
            <person name="Schilde C."/>
            <person name="Kianianmomeni A."/>
            <person name="Burglin T.R."/>
            <person name="Frech C."/>
            <person name="Turcotte B."/>
            <person name="Kopec K.O."/>
            <person name="Synnott J.M."/>
            <person name="Choo C."/>
            <person name="Paponov I."/>
            <person name="Finkler A."/>
            <person name="Soon Heng Tan C."/>
            <person name="Hutchins A.P."/>
            <person name="Weinmeier T."/>
            <person name="Rattei T."/>
            <person name="Chu J.S."/>
            <person name="Gimenez G."/>
            <person name="Irimia M."/>
            <person name="Rigden D.J."/>
            <person name="Fitzpatrick D.A."/>
            <person name="Lorenzo-Morales J."/>
            <person name="Bateman A."/>
            <person name="Chiu C.H."/>
            <person name="Tang P."/>
            <person name="Hegemann P."/>
            <person name="Fromm H."/>
            <person name="Raoult D."/>
            <person name="Greub G."/>
            <person name="Miranda-Saavedra D."/>
            <person name="Chen N."/>
            <person name="Nash P."/>
            <person name="Ginger M.L."/>
            <person name="Horn M."/>
            <person name="Schaap P."/>
            <person name="Caler L."/>
            <person name="Loftus B."/>
        </authorList>
    </citation>
    <scope>NUCLEOTIDE SEQUENCE [LARGE SCALE GENOMIC DNA]</scope>
    <source>
        <strain evidence="3 4">Neff</strain>
    </source>
</reference>
<feature type="compositionally biased region" description="Low complexity" evidence="1">
    <location>
        <begin position="290"/>
        <end position="307"/>
    </location>
</feature>
<dbReference type="CDD" id="cd11537">
    <property type="entry name" value="NTP-PPase_RS21-C6_like"/>
    <property type="match status" value="1"/>
</dbReference>
<dbReference type="EMBL" id="KB007998">
    <property type="protein sequence ID" value="ELR16415.1"/>
    <property type="molecule type" value="Genomic_DNA"/>
</dbReference>
<dbReference type="Pfam" id="PF02759">
    <property type="entry name" value="RUN"/>
    <property type="match status" value="1"/>
</dbReference>
<dbReference type="GO" id="GO:0006253">
    <property type="term" value="P:dCTP catabolic process"/>
    <property type="evidence" value="ECO:0007669"/>
    <property type="project" value="TreeGrafter"/>
</dbReference>
<feature type="region of interest" description="Disordered" evidence="1">
    <location>
        <begin position="195"/>
        <end position="315"/>
    </location>
</feature>
<dbReference type="PANTHER" id="PTHR46523:SF1">
    <property type="entry name" value="DCTP PYROPHOSPHATASE 1"/>
    <property type="match status" value="1"/>
</dbReference>
<feature type="region of interest" description="Disordered" evidence="1">
    <location>
        <begin position="427"/>
        <end position="505"/>
    </location>
</feature>
<dbReference type="InterPro" id="IPR037213">
    <property type="entry name" value="Run_dom_sf"/>
</dbReference>
<feature type="domain" description="RUN" evidence="2">
    <location>
        <begin position="46"/>
        <end position="179"/>
    </location>
</feature>
<dbReference type="RefSeq" id="XP_004338428.1">
    <property type="nucleotide sequence ID" value="XM_004338380.1"/>
</dbReference>
<protein>
    <submittedName>
        <fullName evidence="3">RUN domain containing protein</fullName>
    </submittedName>
</protein>
<dbReference type="KEGG" id="acan:ACA1_320790"/>
<evidence type="ECO:0000259" key="2">
    <source>
        <dbReference type="PROSITE" id="PS50826"/>
    </source>
</evidence>
<keyword evidence="4" id="KW-1185">Reference proteome</keyword>
<dbReference type="SUPFAM" id="SSF101386">
    <property type="entry name" value="all-alpha NTP pyrophosphatases"/>
    <property type="match status" value="1"/>
</dbReference>
<dbReference type="AlphaFoldDB" id="L8GTR9"/>
<dbReference type="InterPro" id="IPR025984">
    <property type="entry name" value="DCTPP"/>
</dbReference>
<accession>L8GTR9</accession>
<dbReference type="VEuPathDB" id="AmoebaDB:ACA1_320790"/>
<evidence type="ECO:0000313" key="4">
    <source>
        <dbReference type="Proteomes" id="UP000011083"/>
    </source>
</evidence>
<dbReference type="Pfam" id="PF12643">
    <property type="entry name" value="MazG-like"/>
    <property type="match status" value="1"/>
</dbReference>
<dbReference type="Proteomes" id="UP000011083">
    <property type="component" value="Unassembled WGS sequence"/>
</dbReference>
<dbReference type="PROSITE" id="PS50826">
    <property type="entry name" value="RUN"/>
    <property type="match status" value="1"/>
</dbReference>
<dbReference type="GeneID" id="14917107"/>
<dbReference type="GO" id="GO:0047840">
    <property type="term" value="F:dCTP diphosphatase activity"/>
    <property type="evidence" value="ECO:0007669"/>
    <property type="project" value="TreeGrafter"/>
</dbReference>
<dbReference type="SUPFAM" id="SSF140741">
    <property type="entry name" value="RUN domain-like"/>
    <property type="match status" value="1"/>
</dbReference>
<dbReference type="InterPro" id="IPR052555">
    <property type="entry name" value="dCTP_Pyrophosphatase"/>
</dbReference>
<dbReference type="STRING" id="1257118.L8GTR9"/>
<proteinExistence type="predicted"/>
<feature type="compositionally biased region" description="Basic and acidic residues" evidence="1">
    <location>
        <begin position="235"/>
        <end position="247"/>
    </location>
</feature>
<feature type="compositionally biased region" description="Acidic residues" evidence="1">
    <location>
        <begin position="461"/>
        <end position="479"/>
    </location>
</feature>
<dbReference type="SMART" id="SM00593">
    <property type="entry name" value="RUN"/>
    <property type="match status" value="1"/>
</dbReference>
<dbReference type="OrthoDB" id="411123at2759"/>
<name>L8GTR9_ACACF</name>
<dbReference type="Gene3D" id="1.10.287.1080">
    <property type="entry name" value="MazG-like"/>
    <property type="match status" value="1"/>
</dbReference>
<organism evidence="3 4">
    <name type="scientific">Acanthamoeba castellanii (strain ATCC 30010 / Neff)</name>
    <dbReference type="NCBI Taxonomy" id="1257118"/>
    <lineage>
        <taxon>Eukaryota</taxon>
        <taxon>Amoebozoa</taxon>
        <taxon>Discosea</taxon>
        <taxon>Longamoebia</taxon>
        <taxon>Centramoebida</taxon>
        <taxon>Acanthamoebidae</taxon>
        <taxon>Acanthamoeba</taxon>
    </lineage>
</organism>
<dbReference type="GO" id="GO:0005829">
    <property type="term" value="C:cytosol"/>
    <property type="evidence" value="ECO:0007669"/>
    <property type="project" value="TreeGrafter"/>
</dbReference>
<dbReference type="InterPro" id="IPR004012">
    <property type="entry name" value="Run_dom"/>
</dbReference>
<evidence type="ECO:0000313" key="3">
    <source>
        <dbReference type="EMBL" id="ELR16415.1"/>
    </source>
</evidence>
<gene>
    <name evidence="3" type="ORF">ACA1_320790</name>
</gene>